<protein>
    <submittedName>
        <fullName evidence="1">Uncharacterized protein</fullName>
    </submittedName>
</protein>
<evidence type="ECO:0000313" key="1">
    <source>
        <dbReference type="EMBL" id="GIH86470.1"/>
    </source>
</evidence>
<gene>
    <name evidence="1" type="ORF">Pro02_48780</name>
</gene>
<dbReference type="AlphaFoldDB" id="A0A8J3S5F8"/>
<organism evidence="1 2">
    <name type="scientific">Planobispora rosea</name>
    <dbReference type="NCBI Taxonomy" id="35762"/>
    <lineage>
        <taxon>Bacteria</taxon>
        <taxon>Bacillati</taxon>
        <taxon>Actinomycetota</taxon>
        <taxon>Actinomycetes</taxon>
        <taxon>Streptosporangiales</taxon>
        <taxon>Streptosporangiaceae</taxon>
        <taxon>Planobispora</taxon>
    </lineage>
</organism>
<evidence type="ECO:0000313" key="2">
    <source>
        <dbReference type="Proteomes" id="UP000655044"/>
    </source>
</evidence>
<reference evidence="1" key="1">
    <citation type="submission" date="2021-01" db="EMBL/GenBank/DDBJ databases">
        <title>Whole genome shotgun sequence of Planobispora rosea NBRC 15558.</title>
        <authorList>
            <person name="Komaki H."/>
            <person name="Tamura T."/>
        </authorList>
    </citation>
    <scope>NUCLEOTIDE SEQUENCE</scope>
    <source>
        <strain evidence="1">NBRC 15558</strain>
    </source>
</reference>
<dbReference type="Proteomes" id="UP000655044">
    <property type="component" value="Unassembled WGS sequence"/>
</dbReference>
<proteinExistence type="predicted"/>
<sequence length="267" mass="28740">MIVSVVVCFLNPGLLSHDFGKIILWVQADDEITVISVMRHGDRPSRQEQHFATVAAAERFVRVERFRFEMLGLTMDSAESHVFNRCMVQAAVDMAAAGSLPEPEREFVKEYERGLIGEAELLLALHRFEEEPAAQDTPIHTQPHPVSGSPGLCPTCGRRPGVFTGGDADSATVPACCASVTPTVDGAAMVLIQDGKLTCPYDDCGAADDIVELEVASRTNELTITEPGLITVSLGDGGFETDAFECQRCGRGVSLPDGYAYVHSPEG</sequence>
<comment type="caution">
    <text evidence="1">The sequence shown here is derived from an EMBL/GenBank/DDBJ whole genome shotgun (WGS) entry which is preliminary data.</text>
</comment>
<accession>A0A8J3S5F8</accession>
<dbReference type="EMBL" id="BOOI01000046">
    <property type="protein sequence ID" value="GIH86470.1"/>
    <property type="molecule type" value="Genomic_DNA"/>
</dbReference>
<dbReference type="RefSeq" id="WP_189243040.1">
    <property type="nucleotide sequence ID" value="NZ_BMQP01000026.1"/>
</dbReference>
<name>A0A8J3S5F8_PLARO</name>
<keyword evidence="2" id="KW-1185">Reference proteome</keyword>